<comment type="caution">
    <text evidence="1">The sequence shown here is derived from an EMBL/GenBank/DDBJ whole genome shotgun (WGS) entry which is preliminary data.</text>
</comment>
<evidence type="ECO:0000313" key="1">
    <source>
        <dbReference type="EMBL" id="ENY76338.1"/>
    </source>
</evidence>
<sequence>MEEALYEPPILNFRRLLENHKLAYGILAVINGHLGDRGEDCQRMRHRW</sequence>
<gene>
    <name evidence="1" type="ORF">C206_17834</name>
</gene>
<dbReference type="EMBL" id="APBQ01000112">
    <property type="protein sequence ID" value="ENY76338.1"/>
    <property type="molecule type" value="Genomic_DNA"/>
</dbReference>
<accession>A0AAD2ZVT7</accession>
<organism evidence="1 2">
    <name type="scientific">Pseudomonas putida TRO1</name>
    <dbReference type="NCBI Taxonomy" id="1227924"/>
    <lineage>
        <taxon>Bacteria</taxon>
        <taxon>Pseudomonadati</taxon>
        <taxon>Pseudomonadota</taxon>
        <taxon>Gammaproteobacteria</taxon>
        <taxon>Pseudomonadales</taxon>
        <taxon>Pseudomonadaceae</taxon>
        <taxon>Pseudomonas</taxon>
    </lineage>
</organism>
<dbReference type="AlphaFoldDB" id="A0AAD2ZVT7"/>
<name>A0AAD2ZVT7_PSEPU</name>
<evidence type="ECO:0000313" key="2">
    <source>
        <dbReference type="Proteomes" id="UP000013237"/>
    </source>
</evidence>
<proteinExistence type="predicted"/>
<protein>
    <submittedName>
        <fullName evidence="1">Transposase</fullName>
    </submittedName>
</protein>
<dbReference type="Proteomes" id="UP000013237">
    <property type="component" value="Unassembled WGS sequence"/>
</dbReference>
<reference evidence="1 2" key="1">
    <citation type="submission" date="2013-02" db="EMBL/GenBank/DDBJ databases">
        <title>Insights into the proteome of triclosan-resistant Pseudomonas putida TRO1, isolated from activated sludge.</title>
        <authorList>
            <person name="Lolas I.B."/>
            <person name="Almeida B."/>
            <person name="Starnawski P.M."/>
            <person name="Soenderkaer M."/>
            <person name="Nielsen K.L."/>
            <person name="Nielsen J.L."/>
        </authorList>
    </citation>
    <scope>NUCLEOTIDE SEQUENCE [LARGE SCALE GENOMIC DNA]</scope>
    <source>
        <strain evidence="1 2">TRO1</strain>
    </source>
</reference>